<evidence type="ECO:0000256" key="5">
    <source>
        <dbReference type="ARBA" id="ARBA00022806"/>
    </source>
</evidence>
<evidence type="ECO:0000313" key="16">
    <source>
        <dbReference type="EMBL" id="ROT35267.1"/>
    </source>
</evidence>
<dbReference type="Pfam" id="PF13087">
    <property type="entry name" value="AAA_12"/>
    <property type="match status" value="1"/>
</dbReference>
<dbReference type="GO" id="GO:0003723">
    <property type="term" value="F:RNA binding"/>
    <property type="evidence" value="ECO:0007669"/>
    <property type="project" value="InterPro"/>
</dbReference>
<dbReference type="SUPFAM" id="SSF55298">
    <property type="entry name" value="YjgF-like"/>
    <property type="match status" value="2"/>
</dbReference>
<dbReference type="SUPFAM" id="SSF52540">
    <property type="entry name" value="P-loop containing nucleoside triphosphate hydrolases"/>
    <property type="match status" value="1"/>
</dbReference>
<evidence type="ECO:0000256" key="9">
    <source>
        <dbReference type="ARBA" id="ARBA00031552"/>
    </source>
</evidence>
<sequence length="1753" mass="189825">MSSDSLRVIALISGGKDSFYSILHCIKNGHKVVALANLFPETRNGHTGNGDDDVDLNSFMYQTVGHQIIPLYAAATGLPLYRHPILGGAKYEGRDYDAHQTASALAGDGDGDGDETESMVPLLRAVMERHPDANALCAGAILSTYQRTRVESVALRLGLTPLAYLWKYPVLPPPRGSVGGDDAQLLFDMAGAGLEARIIKVASAGLDEGFLWEQVSSVAGVGRIKRALRRFGAAEGSVLGEGGEFETIVVDGPDDLFRKRIHVSEHERRVIREGGGTSWLNFQVAHLEEKNGSTKRDGDDQLHVRIPDLLDPRFDAVAASLSEPTSTRLEPKRTWSVVGGLGRPSHRPNGPQPRRHEMYWTVATATQNHTGSSIANETRSLVETIRGLLGTSSLPTTAITNTIIVLRRMSDFPAVNTIYGGLFMHANPPSRVTISCGGLLPEGRNIIIHLAVQADLGAADRKGLHVQSRSYWAPANIGPYSQAIDVPLFRNAITSLATAPDSSTDSASKARAISIAGQIPLWPASMTIPADADIKTQITLSLQHLWRIGTDQQVQLWSAAVAYFPRTTSAGGQMQENSRLASRAWEAAHMHGVGGDSDSDDEEGPDPWDRRYNRNHNASFVVSFGAGGGSHSGEGAPLPDTSVFKSDDGQPWPPIPPVFSAEVEELPRRSGVEWHAHLALAGLDASSVELVSSTHTEMSAGGLRSECRVHHFMVSGVPVRSVVSVVGVSGQELVEVRDVVSRAYSLSLPDGVEQDAKAPTPYLLYVDSESARHPGDLGSEGSIPWRGASDSDPRLFAQRHSTNERINHILEVHGNVQISLSPENAPKRWAQPSRRPPTPEPRPSGAADASPRPTASQTTTTAAPTNTPASCPARPNGSTSRSPRRPRLRSLRKLLLPAAAAGPEPERGTLPQQEEQEGKEEEITIVTHFASIELENKGSVARDHLALERTFLAWLRTSLAFASIGIAITQLFRLNTSLGGHADHDPTGTTLRRLGQPLGATFLGISIVILFLGYHRYFHAQRWIIAGKFPASRGTIIGVAFIAFAVMIASLVVVIVVHPGIHETCAISHLLIPPNRIQETTKAMPPKPLPIPAFAETQLSLLNTELQADLASSKDLISNHTPTALQRAGQALINLYVSSRRTGPGGRTVLELAPDPSLSSSDTNAAGPLLPEHGLRTGDIVLVADQPAGSARKREVRELEKKGARGVVVRVKKDGVAVAMDDGKEDEKEEAELAGRVWIVKLADEVTYKRMKQTMEKLQKMPESEYSTFMRVLFGLESPSPVPADLSSDPSDPELAAIQWNDPTLNESQKDAIRFALASREIALIHGPPGTGKTHTLVELILQLVKRGLRVLVCGPSNISVDNLVERLAPHKVPLVRLGHPARLLPSVLAHSLDILTQTSDAGAIVRDVRADMDARYAALRKPRLPRAERRTTYADLRALRREYRDRERRCVADLVGGARVVLATLHGAGGFQLRHEAFDVVVIDEASQALEAQCWVPLLAARKAVCAGDHLQLPPTIKSLNSKTKTAATTTKATQPAAAAAAPLEDGGDDKDGKDGKDGKDDNSVKGMSLETTLFDRLLALHGPSIKRMLTTQYRMHEKIMRFPSDELYEGRLIAAEAVRERLLRELPYGVEDDEDTSEPLVFIDTQGGDFPEKNEEDDIKNDKTSSLVRALHPRLHDVALTLHVPQLGLLAPLKEKFPGIELGSVDGFQGREKEAVIVSLVRSNSQGEVGFLGEKRRLNAVPDGCGRFGNH</sequence>
<dbReference type="Gene3D" id="3.30.1330.40">
    <property type="entry name" value="RutC-like"/>
    <property type="match status" value="2"/>
</dbReference>
<comment type="subcellular location">
    <subcellularLocation>
        <location evidence="1">Endomembrane system</location>
        <topology evidence="1">Multi-pass membrane protein</topology>
    </subcellularLocation>
</comment>
<evidence type="ECO:0000256" key="12">
    <source>
        <dbReference type="SAM" id="MobiDB-lite"/>
    </source>
</evidence>
<dbReference type="InterPro" id="IPR035959">
    <property type="entry name" value="RutC-like_sf"/>
</dbReference>
<dbReference type="Gene3D" id="3.90.1490.10">
    <property type="entry name" value="putative n-type atp pyrophosphatase, domain 2"/>
    <property type="match status" value="1"/>
</dbReference>
<accession>A0A3N2PL71</accession>
<organism evidence="16 17">
    <name type="scientific">Sodiomyces alkalinus (strain CBS 110278 / VKM F-3762 / F11)</name>
    <name type="common">Alkaliphilic filamentous fungus</name>
    <dbReference type="NCBI Taxonomy" id="1314773"/>
    <lineage>
        <taxon>Eukaryota</taxon>
        <taxon>Fungi</taxon>
        <taxon>Dikarya</taxon>
        <taxon>Ascomycota</taxon>
        <taxon>Pezizomycotina</taxon>
        <taxon>Sordariomycetes</taxon>
        <taxon>Hypocreomycetidae</taxon>
        <taxon>Glomerellales</taxon>
        <taxon>Plectosphaerellaceae</taxon>
        <taxon>Sodiomyces</taxon>
    </lineage>
</organism>
<dbReference type="InterPro" id="IPR003807">
    <property type="entry name" value="DUF202"/>
</dbReference>
<dbReference type="CDD" id="cd06156">
    <property type="entry name" value="eu_AANH_C_2"/>
    <property type="match status" value="1"/>
</dbReference>
<feature type="domain" description="Helicase ATP-binding" evidence="15">
    <location>
        <begin position="1301"/>
        <end position="1623"/>
    </location>
</feature>
<name>A0A3N2PL71_SODAK</name>
<dbReference type="InterPro" id="IPR014729">
    <property type="entry name" value="Rossmann-like_a/b/a_fold"/>
</dbReference>
<keyword evidence="5" id="KW-0067">ATP-binding</keyword>
<evidence type="ECO:0000256" key="8">
    <source>
        <dbReference type="ARBA" id="ARBA00029814"/>
    </source>
</evidence>
<dbReference type="Gene3D" id="3.40.50.620">
    <property type="entry name" value="HUPs"/>
    <property type="match status" value="1"/>
</dbReference>
<keyword evidence="17" id="KW-1185">Reference proteome</keyword>
<feature type="region of interest" description="Disordered" evidence="12">
    <location>
        <begin position="591"/>
        <end position="612"/>
    </location>
</feature>
<dbReference type="EC" id="6.3.1.14" evidence="2"/>
<dbReference type="Pfam" id="PF21138">
    <property type="entry name" value="SMUBP-2_HCS1_1B"/>
    <property type="match status" value="1"/>
</dbReference>
<dbReference type="RefSeq" id="XP_028463073.1">
    <property type="nucleotide sequence ID" value="XM_028612671.1"/>
</dbReference>
<keyword evidence="5" id="KW-0547">Nucleotide-binding</keyword>
<keyword evidence="5" id="KW-0347">Helicase</keyword>
<feature type="compositionally biased region" description="Basic residues" evidence="12">
    <location>
        <begin position="882"/>
        <end position="892"/>
    </location>
</feature>
<dbReference type="STRING" id="1314773.A0A3N2PL71"/>
<dbReference type="InterPro" id="IPR003593">
    <property type="entry name" value="AAA+_ATPase"/>
</dbReference>
<evidence type="ECO:0000256" key="3">
    <source>
        <dbReference type="ARBA" id="ARBA00018426"/>
    </source>
</evidence>
<feature type="compositionally biased region" description="Basic and acidic residues" evidence="12">
    <location>
        <begin position="1551"/>
        <end position="1565"/>
    </location>
</feature>
<dbReference type="FunFam" id="3.40.50.620:FF:000444">
    <property type="entry name" value="Adenine nucleotide alpha hydrolases-like protein"/>
    <property type="match status" value="1"/>
</dbReference>
<evidence type="ECO:0000256" key="11">
    <source>
        <dbReference type="ARBA" id="ARBA00048432"/>
    </source>
</evidence>
<evidence type="ECO:0000256" key="4">
    <source>
        <dbReference type="ARBA" id="ARBA00022692"/>
    </source>
</evidence>
<gene>
    <name evidence="16" type="ORF">SODALDRAFT_337327</name>
</gene>
<feature type="region of interest" description="Disordered" evidence="12">
    <location>
        <begin position="822"/>
        <end position="920"/>
    </location>
</feature>
<feature type="compositionally biased region" description="Acidic residues" evidence="12">
    <location>
        <begin position="597"/>
        <end position="606"/>
    </location>
</feature>
<feature type="compositionally biased region" description="Low complexity" evidence="12">
    <location>
        <begin position="893"/>
        <end position="903"/>
    </location>
</feature>
<dbReference type="SMART" id="SM00382">
    <property type="entry name" value="AAA"/>
    <property type="match status" value="1"/>
</dbReference>
<evidence type="ECO:0000259" key="15">
    <source>
        <dbReference type="SMART" id="SM00487"/>
    </source>
</evidence>
<reference evidence="16 17" key="1">
    <citation type="journal article" date="2018" name="Mol. Ecol.">
        <title>The obligate alkalophilic soda-lake fungus Sodiomyces alkalinus has shifted to a protein diet.</title>
        <authorList>
            <person name="Grum-Grzhimaylo A.A."/>
            <person name="Falkoski D.L."/>
            <person name="van den Heuvel J."/>
            <person name="Valero-Jimenez C.A."/>
            <person name="Min B."/>
            <person name="Choi I.G."/>
            <person name="Lipzen A."/>
            <person name="Daum C.G."/>
            <person name="Aanen D.K."/>
            <person name="Tsang A."/>
            <person name="Henrissat B."/>
            <person name="Bilanenko E.N."/>
            <person name="de Vries R.P."/>
            <person name="van Kan J.A.L."/>
            <person name="Grigoriev I.V."/>
            <person name="Debets A.J.M."/>
        </authorList>
    </citation>
    <scope>NUCLEOTIDE SEQUENCE [LARGE SCALE GENOMIC DNA]</scope>
    <source>
        <strain evidence="16 17">F11</strain>
    </source>
</reference>
<dbReference type="PANTHER" id="PTHR12196:SF2">
    <property type="entry name" value="DIPHTHINE--AMMONIA LIGASE"/>
    <property type="match status" value="1"/>
</dbReference>
<dbReference type="GO" id="GO:0012505">
    <property type="term" value="C:endomembrane system"/>
    <property type="evidence" value="ECO:0007669"/>
    <property type="project" value="UniProtKB-SubCell"/>
</dbReference>
<dbReference type="InterPro" id="IPR041677">
    <property type="entry name" value="DNA2/NAM7_AAA_11"/>
</dbReference>
<proteinExistence type="predicted"/>
<dbReference type="Pfam" id="PF02656">
    <property type="entry name" value="DUF202"/>
    <property type="match status" value="1"/>
</dbReference>
<evidence type="ECO:0000256" key="13">
    <source>
        <dbReference type="SAM" id="Phobius"/>
    </source>
</evidence>
<keyword evidence="7 13" id="KW-0472">Membrane</keyword>
<comment type="catalytic activity">
    <reaction evidence="11">
        <text>ATP + H2O = ADP + phosphate + H(+)</text>
        <dbReference type="Rhea" id="RHEA:13065"/>
        <dbReference type="ChEBI" id="CHEBI:15377"/>
        <dbReference type="ChEBI" id="CHEBI:15378"/>
        <dbReference type="ChEBI" id="CHEBI:30616"/>
        <dbReference type="ChEBI" id="CHEBI:43474"/>
        <dbReference type="ChEBI" id="CHEBI:456216"/>
        <dbReference type="EC" id="3.6.4.12"/>
    </reaction>
    <physiologicalReaction direction="left-to-right" evidence="11">
        <dbReference type="Rhea" id="RHEA:13066"/>
    </physiologicalReaction>
</comment>
<dbReference type="InterPro" id="IPR041679">
    <property type="entry name" value="DNA2/NAM7-like_C"/>
</dbReference>
<dbReference type="InterPro" id="IPR047187">
    <property type="entry name" value="SF1_C_Upf1"/>
</dbReference>
<feature type="transmembrane region" description="Helical" evidence="13">
    <location>
        <begin position="1035"/>
        <end position="1057"/>
    </location>
</feature>
<evidence type="ECO:0000256" key="2">
    <source>
        <dbReference type="ARBA" id="ARBA00012089"/>
    </source>
</evidence>
<dbReference type="CDD" id="cd18808">
    <property type="entry name" value="SF1_C_Upf1"/>
    <property type="match status" value="1"/>
</dbReference>
<evidence type="ECO:0000259" key="14">
    <source>
        <dbReference type="SMART" id="SM00382"/>
    </source>
</evidence>
<dbReference type="EMBL" id="ML119061">
    <property type="protein sequence ID" value="ROT35267.1"/>
    <property type="molecule type" value="Genomic_DNA"/>
</dbReference>
<dbReference type="SUPFAM" id="SSF52402">
    <property type="entry name" value="Adenine nucleotide alpha hydrolases-like"/>
    <property type="match status" value="1"/>
</dbReference>
<dbReference type="NCBIfam" id="TIGR00290">
    <property type="entry name" value="MJ0570_dom"/>
    <property type="match status" value="1"/>
</dbReference>
<dbReference type="InterPro" id="IPR014001">
    <property type="entry name" value="Helicase_ATP-bd"/>
</dbReference>
<dbReference type="GO" id="GO:0003678">
    <property type="term" value="F:DNA helicase activity"/>
    <property type="evidence" value="ECO:0007669"/>
    <property type="project" value="UniProtKB-EC"/>
</dbReference>
<keyword evidence="4 13" id="KW-0812">Transmembrane</keyword>
<comment type="catalytic activity">
    <reaction evidence="10">
        <text>diphthine-[translation elongation factor 2] + NH4(+) + ATP = diphthamide-[translation elongation factor 2] + AMP + diphosphate + H(+)</text>
        <dbReference type="Rhea" id="RHEA:19753"/>
        <dbReference type="Rhea" id="RHEA-COMP:10172"/>
        <dbReference type="Rhea" id="RHEA-COMP:10174"/>
        <dbReference type="ChEBI" id="CHEBI:15378"/>
        <dbReference type="ChEBI" id="CHEBI:16692"/>
        <dbReference type="ChEBI" id="CHEBI:28938"/>
        <dbReference type="ChEBI" id="CHEBI:30616"/>
        <dbReference type="ChEBI" id="CHEBI:33019"/>
        <dbReference type="ChEBI" id="CHEBI:82696"/>
        <dbReference type="ChEBI" id="CHEBI:456215"/>
        <dbReference type="EC" id="6.3.1.14"/>
    </reaction>
</comment>
<evidence type="ECO:0000256" key="6">
    <source>
        <dbReference type="ARBA" id="ARBA00022989"/>
    </source>
</evidence>
<dbReference type="InterPro" id="IPR002761">
    <property type="entry name" value="Diphthami_syn_dom"/>
</dbReference>
<evidence type="ECO:0000313" key="17">
    <source>
        <dbReference type="Proteomes" id="UP000272025"/>
    </source>
</evidence>
<dbReference type="GeneID" id="39581149"/>
<evidence type="ECO:0000256" key="10">
    <source>
        <dbReference type="ARBA" id="ARBA00048108"/>
    </source>
</evidence>
<feature type="compositionally biased region" description="Low complexity" evidence="12">
    <location>
        <begin position="1524"/>
        <end position="1543"/>
    </location>
</feature>
<keyword evidence="5" id="KW-0378">Hydrolase</keyword>
<dbReference type="GO" id="GO:0017183">
    <property type="term" value="P:protein histidyl modification to diphthamide"/>
    <property type="evidence" value="ECO:0007669"/>
    <property type="project" value="TreeGrafter"/>
</dbReference>
<dbReference type="InterPro" id="IPR048761">
    <property type="entry name" value="SMUBP-2_HCS1_1B"/>
</dbReference>
<dbReference type="CDD" id="cd01994">
    <property type="entry name" value="AANH_PF0828-like"/>
    <property type="match status" value="1"/>
</dbReference>
<protein>
    <recommendedName>
        <fullName evidence="3">Diphthine--ammonia ligase</fullName>
        <ecNumber evidence="2">6.3.1.14</ecNumber>
    </recommendedName>
    <alternativeName>
        <fullName evidence="8">Diphthamide synthase</fullName>
    </alternativeName>
    <alternativeName>
        <fullName evidence="9">Diphthamide synthetase</fullName>
    </alternativeName>
</protein>
<dbReference type="CDD" id="cd18044">
    <property type="entry name" value="DEXXQc_SMUBP2"/>
    <property type="match status" value="1"/>
</dbReference>
<evidence type="ECO:0000256" key="1">
    <source>
        <dbReference type="ARBA" id="ARBA00004127"/>
    </source>
</evidence>
<feature type="domain" description="AAA+ ATPase" evidence="14">
    <location>
        <begin position="1319"/>
        <end position="1634"/>
    </location>
</feature>
<dbReference type="OrthoDB" id="6513042at2759"/>
<keyword evidence="6 13" id="KW-1133">Transmembrane helix</keyword>
<dbReference type="InterPro" id="IPR027417">
    <property type="entry name" value="P-loop_NTPase"/>
</dbReference>
<dbReference type="GO" id="GO:0017178">
    <property type="term" value="F:diphthine-ammonia ligase activity"/>
    <property type="evidence" value="ECO:0007669"/>
    <property type="project" value="UniProtKB-EC"/>
</dbReference>
<dbReference type="InterPro" id="IPR030662">
    <property type="entry name" value="DPH6/MJ0570"/>
</dbReference>
<dbReference type="Gene3D" id="2.40.30.270">
    <property type="match status" value="1"/>
</dbReference>
<dbReference type="PANTHER" id="PTHR12196">
    <property type="entry name" value="DOMAIN OF UNKNOWN FUNCTION 71 DUF71 -CONTAINING PROTEIN"/>
    <property type="match status" value="1"/>
</dbReference>
<feature type="region of interest" description="Disordered" evidence="12">
    <location>
        <begin position="1523"/>
        <end position="1567"/>
    </location>
</feature>
<dbReference type="Pfam" id="PF13086">
    <property type="entry name" value="AAA_11"/>
    <property type="match status" value="1"/>
</dbReference>
<evidence type="ECO:0000256" key="7">
    <source>
        <dbReference type="ARBA" id="ARBA00023136"/>
    </source>
</evidence>
<dbReference type="Gene3D" id="3.40.50.300">
    <property type="entry name" value="P-loop containing nucleotide triphosphate hydrolases"/>
    <property type="match status" value="2"/>
</dbReference>
<dbReference type="SMART" id="SM00487">
    <property type="entry name" value="DEXDc"/>
    <property type="match status" value="1"/>
</dbReference>
<feature type="transmembrane region" description="Helical" evidence="13">
    <location>
        <begin position="994"/>
        <end position="1014"/>
    </location>
</feature>
<dbReference type="Pfam" id="PF01902">
    <property type="entry name" value="Diphthami_syn_2"/>
    <property type="match status" value="1"/>
</dbReference>
<feature type="compositionally biased region" description="Low complexity" evidence="12">
    <location>
        <begin position="849"/>
        <end position="873"/>
    </location>
</feature>
<dbReference type="Proteomes" id="UP000272025">
    <property type="component" value="Unassembled WGS sequence"/>
</dbReference>